<reference evidence="1 2" key="1">
    <citation type="journal article" date="2018" name="Nat. Ecol. Evol.">
        <title>Shark genomes provide insights into elasmobranch evolution and the origin of vertebrates.</title>
        <authorList>
            <person name="Hara Y"/>
            <person name="Yamaguchi K"/>
            <person name="Onimaru K"/>
            <person name="Kadota M"/>
            <person name="Koyanagi M"/>
            <person name="Keeley SD"/>
            <person name="Tatsumi K"/>
            <person name="Tanaka K"/>
            <person name="Motone F"/>
            <person name="Kageyama Y"/>
            <person name="Nozu R"/>
            <person name="Adachi N"/>
            <person name="Nishimura O"/>
            <person name="Nakagawa R"/>
            <person name="Tanegashima C"/>
            <person name="Kiyatake I"/>
            <person name="Matsumoto R"/>
            <person name="Murakumo K"/>
            <person name="Nishida K"/>
            <person name="Terakita A"/>
            <person name="Kuratani S"/>
            <person name="Sato K"/>
            <person name="Hyodo S Kuraku.S."/>
        </authorList>
    </citation>
    <scope>NUCLEOTIDE SEQUENCE [LARGE SCALE GENOMIC DNA]</scope>
</reference>
<evidence type="ECO:0000313" key="1">
    <source>
        <dbReference type="EMBL" id="GCC42734.1"/>
    </source>
</evidence>
<dbReference type="GO" id="GO:0007160">
    <property type="term" value="P:cell-matrix adhesion"/>
    <property type="evidence" value="ECO:0007669"/>
    <property type="project" value="TreeGrafter"/>
</dbReference>
<organism evidence="1 2">
    <name type="scientific">Chiloscyllium punctatum</name>
    <name type="common">Brownbanded bambooshark</name>
    <name type="synonym">Hemiscyllium punctatum</name>
    <dbReference type="NCBI Taxonomy" id="137246"/>
    <lineage>
        <taxon>Eukaryota</taxon>
        <taxon>Metazoa</taxon>
        <taxon>Chordata</taxon>
        <taxon>Craniata</taxon>
        <taxon>Vertebrata</taxon>
        <taxon>Chondrichthyes</taxon>
        <taxon>Elasmobranchii</taxon>
        <taxon>Galeomorphii</taxon>
        <taxon>Galeoidea</taxon>
        <taxon>Orectolobiformes</taxon>
        <taxon>Hemiscylliidae</taxon>
        <taxon>Chiloscyllium</taxon>
    </lineage>
</organism>
<dbReference type="PANTHER" id="PTHR16160:SF1">
    <property type="entry name" value="FERMITIN FAMILY HOMOLOG 3"/>
    <property type="match status" value="1"/>
</dbReference>
<dbReference type="InterPro" id="IPR037843">
    <property type="entry name" value="Kindlin/fermitin"/>
</dbReference>
<dbReference type="AlphaFoldDB" id="A0A401TJC0"/>
<accession>A0A401TJC0</accession>
<dbReference type="Proteomes" id="UP000287033">
    <property type="component" value="Unassembled WGS sequence"/>
</dbReference>
<sequence length="58" mass="6500">MTISYYKNQETFGEPVQQLNLKGCEVAPDVNIAAQKFCIKLLIPAPEGMNEVILRCDN</sequence>
<comment type="caution">
    <text evidence="1">The sequence shown here is derived from an EMBL/GenBank/DDBJ whole genome shotgun (WGS) entry which is preliminary data.</text>
</comment>
<dbReference type="STRING" id="137246.A0A401TJC0"/>
<name>A0A401TJC0_CHIPU</name>
<protein>
    <submittedName>
        <fullName evidence="1">Uncharacterized protein</fullName>
    </submittedName>
</protein>
<evidence type="ECO:0000313" key="2">
    <source>
        <dbReference type="Proteomes" id="UP000287033"/>
    </source>
</evidence>
<proteinExistence type="predicted"/>
<gene>
    <name evidence="1" type="ORF">chiPu_0026586</name>
</gene>
<dbReference type="GO" id="GO:0030055">
    <property type="term" value="C:cell-substrate junction"/>
    <property type="evidence" value="ECO:0007669"/>
    <property type="project" value="TreeGrafter"/>
</dbReference>
<dbReference type="GO" id="GO:0070527">
    <property type="term" value="P:platelet aggregation"/>
    <property type="evidence" value="ECO:0007669"/>
    <property type="project" value="TreeGrafter"/>
</dbReference>
<dbReference type="SUPFAM" id="SSF50729">
    <property type="entry name" value="PH domain-like"/>
    <property type="match status" value="1"/>
</dbReference>
<dbReference type="GO" id="GO:0007159">
    <property type="term" value="P:leukocyte cell-cell adhesion"/>
    <property type="evidence" value="ECO:0007669"/>
    <property type="project" value="TreeGrafter"/>
</dbReference>
<feature type="non-terminal residue" evidence="1">
    <location>
        <position position="58"/>
    </location>
</feature>
<dbReference type="GO" id="GO:0005178">
    <property type="term" value="F:integrin binding"/>
    <property type="evidence" value="ECO:0007669"/>
    <property type="project" value="TreeGrafter"/>
</dbReference>
<dbReference type="Gene3D" id="2.30.29.30">
    <property type="entry name" value="Pleckstrin-homology domain (PH domain)/Phosphotyrosine-binding domain (PTB)"/>
    <property type="match status" value="1"/>
</dbReference>
<keyword evidence="2" id="KW-1185">Reference proteome</keyword>
<dbReference type="GO" id="GO:0033622">
    <property type="term" value="P:integrin activation"/>
    <property type="evidence" value="ECO:0007669"/>
    <property type="project" value="TreeGrafter"/>
</dbReference>
<dbReference type="InterPro" id="IPR011993">
    <property type="entry name" value="PH-like_dom_sf"/>
</dbReference>
<dbReference type="GO" id="GO:0033632">
    <property type="term" value="P:regulation of cell-cell adhesion mediated by integrin"/>
    <property type="evidence" value="ECO:0007669"/>
    <property type="project" value="TreeGrafter"/>
</dbReference>
<dbReference type="GO" id="GO:0007229">
    <property type="term" value="P:integrin-mediated signaling pathway"/>
    <property type="evidence" value="ECO:0007669"/>
    <property type="project" value="InterPro"/>
</dbReference>
<dbReference type="PANTHER" id="PTHR16160">
    <property type="entry name" value="FERMITIN 2-RELATED"/>
    <property type="match status" value="1"/>
</dbReference>
<dbReference type="OrthoDB" id="10057618at2759"/>
<dbReference type="EMBL" id="BEZZ01083276">
    <property type="protein sequence ID" value="GCC42734.1"/>
    <property type="molecule type" value="Genomic_DNA"/>
</dbReference>